<dbReference type="EC" id="1.-.-.-" evidence="7"/>
<sequence length="204" mass="22665">MQGWSGPDFAEEGKRMELQQAIRQRRSIGKVLDLPVEKEKIERILESAVWAPNHHHTEPWKFFVMTGEGRRVLGSAYANAALDSLAGLDPEEKEVRLSREEAKAMRAPAVIAVACSPSTNPRVIRSEELAAVHCAVQNMLLTAHEEGLGAVWRSGEPMHHSSMKSAFGLKDGEELVGFIYLGYPGMNVPEGRRIAAKDKTFWMS</sequence>
<comment type="caution">
    <text evidence="10">The sequence shown here is derived from an EMBL/GenBank/DDBJ whole genome shotgun (WGS) entry which is preliminary data.</text>
</comment>
<evidence type="ECO:0000259" key="9">
    <source>
        <dbReference type="Pfam" id="PF00881"/>
    </source>
</evidence>
<dbReference type="AlphaFoldDB" id="A0A2N5NBF7"/>
<dbReference type="PANTHER" id="PTHR43821">
    <property type="entry name" value="NAD(P)H NITROREDUCTASE YDJA-RELATED"/>
    <property type="match status" value="1"/>
</dbReference>
<dbReference type="EMBL" id="NFEZ01000003">
    <property type="protein sequence ID" value="PLT47689.1"/>
    <property type="molecule type" value="Genomic_DNA"/>
</dbReference>
<evidence type="ECO:0000313" key="11">
    <source>
        <dbReference type="Proteomes" id="UP000234789"/>
    </source>
</evidence>
<keyword evidence="5 7" id="KW-0560">Oxidoreductase</keyword>
<evidence type="ECO:0000256" key="3">
    <source>
        <dbReference type="ARBA" id="ARBA00022643"/>
    </source>
</evidence>
<gene>
    <name evidence="10" type="ORF">B8V81_1913</name>
</gene>
<feature type="binding site" evidence="8">
    <location>
        <position position="54"/>
    </location>
    <ligand>
        <name>FMN</name>
        <dbReference type="ChEBI" id="CHEBI:58210"/>
        <note>ligand shared between dimeric partners</note>
    </ligand>
</feature>
<evidence type="ECO:0000256" key="5">
    <source>
        <dbReference type="ARBA" id="ARBA00023002"/>
    </source>
</evidence>
<evidence type="ECO:0000256" key="8">
    <source>
        <dbReference type="PIRSR" id="PIRSR000232-1"/>
    </source>
</evidence>
<dbReference type="Pfam" id="PF00881">
    <property type="entry name" value="Nitroreductase"/>
    <property type="match status" value="1"/>
</dbReference>
<dbReference type="InterPro" id="IPR000415">
    <property type="entry name" value="Nitroreductase-like"/>
</dbReference>
<comment type="similarity">
    <text evidence="1 7">Belongs to the nitroreductase family.</text>
</comment>
<keyword evidence="6 7" id="KW-0520">NAD</keyword>
<accession>A0A2N5NBF7</accession>
<protein>
    <recommendedName>
        <fullName evidence="7">Putative NAD(P)H nitroreductase</fullName>
        <ecNumber evidence="7">1.-.-.-</ecNumber>
    </recommendedName>
</protein>
<dbReference type="PIRSF" id="PIRSF000232">
    <property type="entry name" value="YdjA"/>
    <property type="match status" value="1"/>
</dbReference>
<reference evidence="10 11" key="1">
    <citation type="submission" date="2017-05" db="EMBL/GenBank/DDBJ databases">
        <title>Functional genome analysis of Paenibacillus pasadenensis strain R16: insights on endophytic life style and antifungal activity.</title>
        <authorList>
            <person name="Passera A."/>
            <person name="Marcolungo L."/>
            <person name="Casati P."/>
            <person name="Brasca M."/>
            <person name="Quaglino F."/>
            <person name="Delledonne M."/>
        </authorList>
    </citation>
    <scope>NUCLEOTIDE SEQUENCE [LARGE SCALE GENOMIC DNA]</scope>
    <source>
        <strain evidence="10 11">R16</strain>
    </source>
</reference>
<feature type="binding site" description="in other chain" evidence="8">
    <location>
        <begin position="25"/>
        <end position="27"/>
    </location>
    <ligand>
        <name>FMN</name>
        <dbReference type="ChEBI" id="CHEBI:58210"/>
        <note>ligand shared between dimeric partners</note>
    </ligand>
</feature>
<dbReference type="Gene3D" id="3.40.109.10">
    <property type="entry name" value="NADH Oxidase"/>
    <property type="match status" value="1"/>
</dbReference>
<evidence type="ECO:0000313" key="10">
    <source>
        <dbReference type="EMBL" id="PLT47689.1"/>
    </source>
</evidence>
<evidence type="ECO:0000256" key="6">
    <source>
        <dbReference type="ARBA" id="ARBA00023027"/>
    </source>
</evidence>
<proteinExistence type="inferred from homology"/>
<dbReference type="InterPro" id="IPR052530">
    <property type="entry name" value="NAD(P)H_nitroreductase"/>
</dbReference>
<dbReference type="Proteomes" id="UP000234789">
    <property type="component" value="Unassembled WGS sequence"/>
</dbReference>
<name>A0A2N5NBF7_9BACL</name>
<feature type="binding site" description="in other chain" evidence="8">
    <location>
        <begin position="152"/>
        <end position="154"/>
    </location>
    <ligand>
        <name>FMN</name>
        <dbReference type="ChEBI" id="CHEBI:58210"/>
        <note>ligand shared between dimeric partners</note>
    </ligand>
</feature>
<comment type="cofactor">
    <cofactor evidence="8">
        <name>FMN</name>
        <dbReference type="ChEBI" id="CHEBI:58210"/>
    </cofactor>
    <text evidence="8">Binds 1 FMN per subunit.</text>
</comment>
<keyword evidence="11" id="KW-1185">Reference proteome</keyword>
<keyword evidence="3 7" id="KW-0288">FMN</keyword>
<evidence type="ECO:0000256" key="4">
    <source>
        <dbReference type="ARBA" id="ARBA00022857"/>
    </source>
</evidence>
<dbReference type="InterPro" id="IPR026021">
    <property type="entry name" value="YdjA-like"/>
</dbReference>
<organism evidence="10 11">
    <name type="scientific">Paenibacillus pasadenensis</name>
    <dbReference type="NCBI Taxonomy" id="217090"/>
    <lineage>
        <taxon>Bacteria</taxon>
        <taxon>Bacillati</taxon>
        <taxon>Bacillota</taxon>
        <taxon>Bacilli</taxon>
        <taxon>Bacillales</taxon>
        <taxon>Paenibacillaceae</taxon>
        <taxon>Paenibacillus</taxon>
    </lineage>
</organism>
<dbReference type="PANTHER" id="PTHR43821:SF1">
    <property type="entry name" value="NAD(P)H NITROREDUCTASE YDJA-RELATED"/>
    <property type="match status" value="1"/>
</dbReference>
<evidence type="ECO:0000256" key="1">
    <source>
        <dbReference type="ARBA" id="ARBA00007118"/>
    </source>
</evidence>
<evidence type="ECO:0000256" key="7">
    <source>
        <dbReference type="PIRNR" id="PIRNR000232"/>
    </source>
</evidence>
<dbReference type="GO" id="GO:0016491">
    <property type="term" value="F:oxidoreductase activity"/>
    <property type="evidence" value="ECO:0007669"/>
    <property type="project" value="UniProtKB-UniRule"/>
</dbReference>
<evidence type="ECO:0000256" key="2">
    <source>
        <dbReference type="ARBA" id="ARBA00022630"/>
    </source>
</evidence>
<feature type="domain" description="Nitroreductase" evidence="9">
    <location>
        <begin position="22"/>
        <end position="183"/>
    </location>
</feature>
<dbReference type="CDD" id="cd02135">
    <property type="entry name" value="YdjA-like"/>
    <property type="match status" value="1"/>
</dbReference>
<keyword evidence="2 7" id="KW-0285">Flavoprotein</keyword>
<keyword evidence="4 7" id="KW-0521">NADP</keyword>
<dbReference type="SUPFAM" id="SSF55469">
    <property type="entry name" value="FMN-dependent nitroreductase-like"/>
    <property type="match status" value="1"/>
</dbReference>
<dbReference type="InterPro" id="IPR029479">
    <property type="entry name" value="Nitroreductase"/>
</dbReference>